<dbReference type="PANTHER" id="PTHR23423">
    <property type="entry name" value="ORGANIC SOLUTE TRANSPORTER-RELATED"/>
    <property type="match status" value="1"/>
</dbReference>
<feature type="transmembrane region" description="Helical" evidence="5">
    <location>
        <begin position="69"/>
        <end position="89"/>
    </location>
</feature>
<keyword evidence="4 5" id="KW-0472">Membrane</keyword>
<feature type="transmembrane region" description="Helical" evidence="5">
    <location>
        <begin position="199"/>
        <end position="222"/>
    </location>
</feature>
<evidence type="ECO:0000256" key="3">
    <source>
        <dbReference type="ARBA" id="ARBA00022989"/>
    </source>
</evidence>
<dbReference type="RefSeq" id="XP_014675625.1">
    <property type="nucleotide sequence ID" value="XM_014820139.1"/>
</dbReference>
<accession>A0ABM1ETV5</accession>
<feature type="transmembrane region" description="Helical" evidence="5">
    <location>
        <begin position="95"/>
        <end position="119"/>
    </location>
</feature>
<dbReference type="GeneID" id="106815648"/>
<evidence type="ECO:0000256" key="4">
    <source>
        <dbReference type="ARBA" id="ARBA00023136"/>
    </source>
</evidence>
<feature type="transmembrane region" description="Helical" evidence="5">
    <location>
        <begin position="234"/>
        <end position="259"/>
    </location>
</feature>
<keyword evidence="6" id="KW-1185">Reference proteome</keyword>
<dbReference type="Proteomes" id="UP000695022">
    <property type="component" value="Unplaced"/>
</dbReference>
<name>A0ABM1ETV5_PRICU</name>
<protein>
    <submittedName>
        <fullName evidence="7 8">Organic solute transporter subunit alpha-like isoform X1</fullName>
    </submittedName>
</protein>
<evidence type="ECO:0000256" key="2">
    <source>
        <dbReference type="ARBA" id="ARBA00022692"/>
    </source>
</evidence>
<evidence type="ECO:0000256" key="1">
    <source>
        <dbReference type="ARBA" id="ARBA00004141"/>
    </source>
</evidence>
<evidence type="ECO:0000313" key="7">
    <source>
        <dbReference type="RefSeq" id="XP_014675625.1"/>
    </source>
</evidence>
<comment type="subcellular location">
    <subcellularLocation>
        <location evidence="1">Membrane</location>
        <topology evidence="1">Multi-pass membrane protein</topology>
    </subcellularLocation>
</comment>
<sequence length="338" mass="37843">MALVSLNDNLNCTQEIPSVEVVFHDMSRAGFVLAGIVIVLASFTFLIYIDEVLFLRKVPQLPSERKARYYFLLGLYPVFSWTSVLGLFIPRASILAQLVAICYLAICVYQFFELIVDYFGGKKKLFNMLPDHGIPLKSVPLGCFLCCFQDHAKLTRGNFLRMKKLVLQMAILHPFLMFVAAVLEANGSYKPGKIALDSAYLYITSLAGASTALAVWGLVMLYRLAKEPLSNYHITAKFFSTQVVLVLSNVQGMILILLAGNNVIKCIAPLVTETRGIELHHLLLTFEMFVVSVVARRYYRKVADLRHVILPRVSDTDQSCDECSDSLVPCSEQYASCN</sequence>
<feature type="transmembrane region" description="Helical" evidence="5">
    <location>
        <begin position="29"/>
        <end position="49"/>
    </location>
</feature>
<evidence type="ECO:0000256" key="5">
    <source>
        <dbReference type="SAM" id="Phobius"/>
    </source>
</evidence>
<feature type="transmembrane region" description="Helical" evidence="5">
    <location>
        <begin position="165"/>
        <end position="183"/>
    </location>
</feature>
<evidence type="ECO:0000313" key="8">
    <source>
        <dbReference type="RefSeq" id="XP_014675626.1"/>
    </source>
</evidence>
<evidence type="ECO:0000313" key="6">
    <source>
        <dbReference type="Proteomes" id="UP000695022"/>
    </source>
</evidence>
<dbReference type="SMART" id="SM01417">
    <property type="entry name" value="Solute_trans_a"/>
    <property type="match status" value="1"/>
</dbReference>
<gene>
    <name evidence="7 8" type="primary">LOC106815648</name>
</gene>
<dbReference type="InterPro" id="IPR005178">
    <property type="entry name" value="Ostalpha/TMEM184C"/>
</dbReference>
<reference evidence="7 8" key="1">
    <citation type="submission" date="2025-05" db="UniProtKB">
        <authorList>
            <consortium name="RefSeq"/>
        </authorList>
    </citation>
    <scope>IDENTIFICATION</scope>
</reference>
<proteinExistence type="predicted"/>
<keyword evidence="3 5" id="KW-1133">Transmembrane helix</keyword>
<organism evidence="6 8">
    <name type="scientific">Priapulus caudatus</name>
    <name type="common">Priapulid worm</name>
    <dbReference type="NCBI Taxonomy" id="37621"/>
    <lineage>
        <taxon>Eukaryota</taxon>
        <taxon>Metazoa</taxon>
        <taxon>Ecdysozoa</taxon>
        <taxon>Scalidophora</taxon>
        <taxon>Priapulida</taxon>
        <taxon>Priapulimorpha</taxon>
        <taxon>Priapulimorphida</taxon>
        <taxon>Priapulidae</taxon>
        <taxon>Priapulus</taxon>
    </lineage>
</organism>
<feature type="transmembrane region" description="Helical" evidence="5">
    <location>
        <begin position="279"/>
        <end position="299"/>
    </location>
</feature>
<dbReference type="Pfam" id="PF03619">
    <property type="entry name" value="Solute_trans_a"/>
    <property type="match status" value="1"/>
</dbReference>
<keyword evidence="2 5" id="KW-0812">Transmembrane</keyword>
<dbReference type="RefSeq" id="XP_014675626.1">
    <property type="nucleotide sequence ID" value="XM_014820140.1"/>
</dbReference>